<evidence type="ECO:0008006" key="3">
    <source>
        <dbReference type="Google" id="ProtNLM"/>
    </source>
</evidence>
<sequence>MTGLIIDRRRAPRGSLVHWACVPLLAGLSPGTAAEPLATLGPDSIAVVADPQTAARPIPPALAPYFTAVPDAATTPDRDGFLRRWLLLEPIAKPNRTNTGFTATYVRQALAASQPGSPAAIPRDGQIKEAAALLRWHALDSKGFDVKLFDFAKALGAPTYGVIFWAVTIVDSPREQRDVRLAVGSNAASIWWLNGTEAVGLFNDRRMVMDDVLSDRLTLRKGRNVIRGAVINGPGLSSFCVRFVDEAGRPITDLTTHVR</sequence>
<dbReference type="Proteomes" id="UP000240996">
    <property type="component" value="Unassembled WGS sequence"/>
</dbReference>
<dbReference type="RefSeq" id="WP_244180568.1">
    <property type="nucleotide sequence ID" value="NZ_PZZN01000002.1"/>
</dbReference>
<evidence type="ECO:0000313" key="1">
    <source>
        <dbReference type="EMBL" id="PTM45429.1"/>
    </source>
</evidence>
<evidence type="ECO:0000313" key="2">
    <source>
        <dbReference type="Proteomes" id="UP000240996"/>
    </source>
</evidence>
<protein>
    <recommendedName>
        <fullName evidence="3">Acetylxylan esterase</fullName>
    </recommendedName>
</protein>
<gene>
    <name evidence="1" type="ORF">C8J24_1644</name>
</gene>
<dbReference type="EMBL" id="PZZN01000002">
    <property type="protein sequence ID" value="PTM45429.1"/>
    <property type="molecule type" value="Genomic_DNA"/>
</dbReference>
<name>A0A2T4YPJ5_9SPHN</name>
<keyword evidence="2" id="KW-1185">Reference proteome</keyword>
<comment type="caution">
    <text evidence="1">The sequence shown here is derived from an EMBL/GenBank/DDBJ whole genome shotgun (WGS) entry which is preliminary data.</text>
</comment>
<accession>A0A2T4YPJ5</accession>
<dbReference type="AlphaFoldDB" id="A0A2T4YPJ5"/>
<organism evidence="1 2">
    <name type="scientific">Sphingomonas aerolata</name>
    <dbReference type="NCBI Taxonomy" id="185951"/>
    <lineage>
        <taxon>Bacteria</taxon>
        <taxon>Pseudomonadati</taxon>
        <taxon>Pseudomonadota</taxon>
        <taxon>Alphaproteobacteria</taxon>
        <taxon>Sphingomonadales</taxon>
        <taxon>Sphingomonadaceae</taxon>
        <taxon>Sphingomonas</taxon>
    </lineage>
</organism>
<proteinExistence type="predicted"/>
<reference evidence="1 2" key="1">
    <citation type="submission" date="2018-04" db="EMBL/GenBank/DDBJ databases">
        <title>Genomic Encyclopedia of Type Strains, Phase III (KMG-III): the genomes of soil and plant-associated and newly described type strains.</title>
        <authorList>
            <person name="Whitman W."/>
        </authorList>
    </citation>
    <scope>NUCLEOTIDE SEQUENCE [LARGE SCALE GENOMIC DNA]</scope>
    <source>
        <strain evidence="1 2">NW12</strain>
    </source>
</reference>